<comment type="caution">
    <text evidence="1">The sequence shown here is derived from an EMBL/GenBank/DDBJ whole genome shotgun (WGS) entry which is preliminary data.</text>
</comment>
<dbReference type="AlphaFoldDB" id="A0A7V2SI95"/>
<sequence>GVGEYWGYISLSVTPDADFYSHYSVGANLYRDIGSEEIGIGYLYSHYDLQDSHLAHLEYTHFFSDYLSLKGAYYYEFLSRSYALQAEVRYATPCHLEIKATYVYSSSNELLTDSRILQERGHNLQLELEYPLTRHLSVGGRLLWQQSLENTRYTTRGASLFFRSYW</sequence>
<organism evidence="1">
    <name type="scientific">Nitratifractor salsuginis</name>
    <dbReference type="NCBI Taxonomy" id="269261"/>
    <lineage>
        <taxon>Bacteria</taxon>
        <taxon>Pseudomonadati</taxon>
        <taxon>Campylobacterota</taxon>
        <taxon>Epsilonproteobacteria</taxon>
        <taxon>Campylobacterales</taxon>
        <taxon>Sulfurovaceae</taxon>
        <taxon>Nitratifractor</taxon>
    </lineage>
</organism>
<accession>A0A7V2SI95</accession>
<dbReference type="Proteomes" id="UP000885722">
    <property type="component" value="Unassembled WGS sequence"/>
</dbReference>
<evidence type="ECO:0000313" key="1">
    <source>
        <dbReference type="EMBL" id="HFC03383.1"/>
    </source>
</evidence>
<proteinExistence type="predicted"/>
<feature type="non-terminal residue" evidence="1">
    <location>
        <position position="1"/>
    </location>
</feature>
<gene>
    <name evidence="1" type="primary">yaiO</name>
    <name evidence="1" type="ORF">ENJ74_00795</name>
</gene>
<reference evidence="1" key="1">
    <citation type="journal article" date="2020" name="mSystems">
        <title>Genome- and Community-Level Interaction Insights into Carbon Utilization and Element Cycling Functions of Hydrothermarchaeota in Hydrothermal Sediment.</title>
        <authorList>
            <person name="Zhou Z."/>
            <person name="Liu Y."/>
            <person name="Xu W."/>
            <person name="Pan J."/>
            <person name="Luo Z.H."/>
            <person name="Li M."/>
        </authorList>
    </citation>
    <scope>NUCLEOTIDE SEQUENCE [LARGE SCALE GENOMIC DNA]</scope>
    <source>
        <strain evidence="1">HyVt-513</strain>
    </source>
</reference>
<dbReference type="NCBIfam" id="TIGR04390">
    <property type="entry name" value="OMP_YaiO_dom"/>
    <property type="match status" value="1"/>
</dbReference>
<dbReference type="EMBL" id="DRNO01000057">
    <property type="protein sequence ID" value="HFC03383.1"/>
    <property type="molecule type" value="Genomic_DNA"/>
</dbReference>
<dbReference type="InterPro" id="IPR030887">
    <property type="entry name" value="Beta-barrel_YaiO"/>
</dbReference>
<protein>
    <submittedName>
        <fullName evidence="1">YaiO family outer membrane beta-barrel protein</fullName>
    </submittedName>
</protein>
<name>A0A7V2SI95_9BACT</name>